<dbReference type="AlphaFoldDB" id="A0A1V3JN28"/>
<organism evidence="1 2">
    <name type="scientific">Rodentibacter genomosp. 2</name>
    <dbReference type="NCBI Taxonomy" id="1908266"/>
    <lineage>
        <taxon>Bacteria</taxon>
        <taxon>Pseudomonadati</taxon>
        <taxon>Pseudomonadota</taxon>
        <taxon>Gammaproteobacteria</taxon>
        <taxon>Pasteurellales</taxon>
        <taxon>Pasteurellaceae</taxon>
        <taxon>Rodentibacter</taxon>
    </lineage>
</organism>
<evidence type="ECO:0000313" key="1">
    <source>
        <dbReference type="EMBL" id="OOF57652.1"/>
    </source>
</evidence>
<proteinExistence type="predicted"/>
<evidence type="ECO:0000313" key="2">
    <source>
        <dbReference type="Proteomes" id="UP000188541"/>
    </source>
</evidence>
<keyword evidence="2" id="KW-1185">Reference proteome</keyword>
<reference evidence="1 2" key="1">
    <citation type="submission" date="2016-10" db="EMBL/GenBank/DDBJ databases">
        <title>Rodentibacter gen. nov. and new species.</title>
        <authorList>
            <person name="Christensen H."/>
        </authorList>
    </citation>
    <scope>NUCLEOTIDE SEQUENCE [LARGE SCALE GENOMIC DNA]</scope>
    <source>
        <strain evidence="1 2">1996246016</strain>
    </source>
</reference>
<dbReference type="RefSeq" id="WP_077550676.1">
    <property type="nucleotide sequence ID" value="NZ_MLHO01000020.1"/>
</dbReference>
<name>A0A1V3JN28_9PAST</name>
<dbReference type="EMBL" id="MLHO01000020">
    <property type="protein sequence ID" value="OOF57652.1"/>
    <property type="molecule type" value="Genomic_DNA"/>
</dbReference>
<gene>
    <name evidence="1" type="ORF">BKK55_03910</name>
</gene>
<accession>A0A1V3JN28</accession>
<dbReference type="OrthoDB" id="5677499at2"/>
<dbReference type="STRING" id="1908266.BKK55_03910"/>
<comment type="caution">
    <text evidence="1">The sequence shown here is derived from an EMBL/GenBank/DDBJ whole genome shotgun (WGS) entry which is preliminary data.</text>
</comment>
<sequence length="113" mass="12607">MLNHNAIQCALFEKVDSDETTKESLEAIRNESENLCESIEYGLFAIGKMMEHLGSLTDEREQNFSHNALDNTTVRHLGGLIQANAYLLNALRDSAGNAEFHLSNMKGGRNETH</sequence>
<dbReference type="Proteomes" id="UP000188541">
    <property type="component" value="Unassembled WGS sequence"/>
</dbReference>
<protein>
    <submittedName>
        <fullName evidence="1">Uncharacterized protein</fullName>
    </submittedName>
</protein>